<dbReference type="EMBL" id="CP007139">
    <property type="protein sequence ID" value="AIE83509.1"/>
    <property type="molecule type" value="Genomic_DNA"/>
</dbReference>
<dbReference type="STRING" id="661478.OP10G_0141"/>
<evidence type="ECO:0000313" key="3">
    <source>
        <dbReference type="Proteomes" id="UP000027982"/>
    </source>
</evidence>
<accession>A0A068NPK4</accession>
<protein>
    <submittedName>
        <fullName evidence="2">Uncharacterized protein</fullName>
    </submittedName>
</protein>
<sequence length="282" mass="30457">MTMIMPYSVIEPAELLELGITAKGRHYRRTRDGAVLGPDYREIELPKPQEPAMPQSATPINQETADHLAGAIAELKGEVAPESEVPRETEIHGDYIVDVETGEVVGMVDMAPKFAVTDADSANWVLGKMLQAEAEVAAIDNSALVIHARAVLTNAERMKRDRLGRLNWLHLRFDAELGEYARNELKGKKSKTFKTLLGSISLVANAGGLAVVKKGEATALEIAKKLGFTNAVKTSEEFQISKLTAEQKAALTEAVRKGEVAPGGFEVKPPSEKVTVTTGVNS</sequence>
<name>A0A068NPK4_FIMGI</name>
<keyword evidence="3" id="KW-1185">Reference proteome</keyword>
<evidence type="ECO:0000256" key="1">
    <source>
        <dbReference type="SAM" id="MobiDB-lite"/>
    </source>
</evidence>
<dbReference type="KEGG" id="fgi:OP10G_0141"/>
<gene>
    <name evidence="2" type="ORF">OP10G_0141</name>
</gene>
<proteinExistence type="predicted"/>
<dbReference type="Proteomes" id="UP000027982">
    <property type="component" value="Chromosome"/>
</dbReference>
<dbReference type="RefSeq" id="WP_025227816.1">
    <property type="nucleotide sequence ID" value="NZ_CP007139.1"/>
</dbReference>
<dbReference type="AlphaFoldDB" id="A0A068NPK4"/>
<feature type="region of interest" description="Disordered" evidence="1">
    <location>
        <begin position="261"/>
        <end position="282"/>
    </location>
</feature>
<organism evidence="2 3">
    <name type="scientific">Fimbriimonas ginsengisoli Gsoil 348</name>
    <dbReference type="NCBI Taxonomy" id="661478"/>
    <lineage>
        <taxon>Bacteria</taxon>
        <taxon>Bacillati</taxon>
        <taxon>Armatimonadota</taxon>
        <taxon>Fimbriimonadia</taxon>
        <taxon>Fimbriimonadales</taxon>
        <taxon>Fimbriimonadaceae</taxon>
        <taxon>Fimbriimonas</taxon>
    </lineage>
</organism>
<evidence type="ECO:0000313" key="2">
    <source>
        <dbReference type="EMBL" id="AIE83509.1"/>
    </source>
</evidence>
<reference evidence="2 3" key="1">
    <citation type="journal article" date="2014" name="PLoS ONE">
        <title>The first complete genome sequence of the class fimbriimonadia in the phylum armatimonadetes.</title>
        <authorList>
            <person name="Hu Z.Y."/>
            <person name="Wang Y.Z."/>
            <person name="Im W.T."/>
            <person name="Wang S.Y."/>
            <person name="Zhao G.P."/>
            <person name="Zheng H.J."/>
            <person name="Quan Z.X."/>
        </authorList>
    </citation>
    <scope>NUCLEOTIDE SEQUENCE [LARGE SCALE GENOMIC DNA]</scope>
    <source>
        <strain evidence="2">Gsoil 348</strain>
    </source>
</reference>
<dbReference type="SUPFAM" id="SSF161266">
    <property type="entry name" value="Gam-like"/>
    <property type="match status" value="1"/>
</dbReference>
<dbReference type="HOGENOM" id="CLU_986085_0_0_0"/>